<accession>A0A937X598</accession>
<gene>
    <name evidence="1" type="ORF">FJZ00_13405</name>
</gene>
<feature type="non-terminal residue" evidence="1">
    <location>
        <position position="1"/>
    </location>
</feature>
<name>A0A937X598_9BACT</name>
<proteinExistence type="predicted"/>
<sequence>TGAVSIAREGQLFRFLSEDELRTQLESVFNPPRPPRPQTNNLGLAIFGRK</sequence>
<organism evidence="1 2">
    <name type="scientific">Candidatus Tanganyikabacteria bacterium</name>
    <dbReference type="NCBI Taxonomy" id="2961651"/>
    <lineage>
        <taxon>Bacteria</taxon>
        <taxon>Bacillati</taxon>
        <taxon>Candidatus Sericytochromatia</taxon>
        <taxon>Candidatus Tanganyikabacteria</taxon>
    </lineage>
</organism>
<evidence type="ECO:0000313" key="2">
    <source>
        <dbReference type="Proteomes" id="UP000703893"/>
    </source>
</evidence>
<comment type="caution">
    <text evidence="1">The sequence shown here is derived from an EMBL/GenBank/DDBJ whole genome shotgun (WGS) entry which is preliminary data.</text>
</comment>
<dbReference type="Proteomes" id="UP000703893">
    <property type="component" value="Unassembled WGS sequence"/>
</dbReference>
<evidence type="ECO:0000313" key="1">
    <source>
        <dbReference type="EMBL" id="MBM3276144.1"/>
    </source>
</evidence>
<dbReference type="EMBL" id="VGJX01000881">
    <property type="protein sequence ID" value="MBM3276144.1"/>
    <property type="molecule type" value="Genomic_DNA"/>
</dbReference>
<reference evidence="1 2" key="1">
    <citation type="submission" date="2019-03" db="EMBL/GenBank/DDBJ databases">
        <title>Lake Tanganyika Metagenome-Assembled Genomes (MAGs).</title>
        <authorList>
            <person name="Tran P."/>
        </authorList>
    </citation>
    <scope>NUCLEOTIDE SEQUENCE [LARGE SCALE GENOMIC DNA]</scope>
    <source>
        <strain evidence="1">K_DeepCast_65m_m2_236</strain>
    </source>
</reference>
<dbReference type="AlphaFoldDB" id="A0A937X598"/>
<protein>
    <submittedName>
        <fullName evidence="1">Uncharacterized protein</fullName>
    </submittedName>
</protein>